<dbReference type="AlphaFoldDB" id="A0A2V2L9G3"/>
<dbReference type="SUPFAM" id="SSF50090">
    <property type="entry name" value="Electron transport accessory proteins"/>
    <property type="match status" value="1"/>
</dbReference>
<dbReference type="RefSeq" id="WP_109812212.1">
    <property type="nucleotide sequence ID" value="NZ_QGKU01000041.1"/>
</dbReference>
<proteinExistence type="predicted"/>
<gene>
    <name evidence="2" type="ORF">DKT77_13465</name>
</gene>
<accession>A0A2V2L9G3</accession>
<dbReference type="Proteomes" id="UP000245680">
    <property type="component" value="Unassembled WGS sequence"/>
</dbReference>
<evidence type="ECO:0000313" key="2">
    <source>
        <dbReference type="EMBL" id="PWR02088.1"/>
    </source>
</evidence>
<dbReference type="InterPro" id="IPR008990">
    <property type="entry name" value="Elect_transpt_acc-like_dom_sf"/>
</dbReference>
<name>A0A2V2L9G3_9RHOB</name>
<dbReference type="InterPro" id="IPR042262">
    <property type="entry name" value="CN_hydtase_beta_C"/>
</dbReference>
<evidence type="ECO:0000259" key="1">
    <source>
        <dbReference type="Pfam" id="PF21006"/>
    </source>
</evidence>
<organism evidence="2 3">
    <name type="scientific">Meridianimarinicoccus roseus</name>
    <dbReference type="NCBI Taxonomy" id="2072018"/>
    <lineage>
        <taxon>Bacteria</taxon>
        <taxon>Pseudomonadati</taxon>
        <taxon>Pseudomonadota</taxon>
        <taxon>Alphaproteobacteria</taxon>
        <taxon>Rhodobacterales</taxon>
        <taxon>Paracoccaceae</taxon>
        <taxon>Meridianimarinicoccus</taxon>
    </lineage>
</organism>
<protein>
    <recommendedName>
        <fullName evidence="1">Nitrile hydratase beta subunit-like N-terminal domain-containing protein</fullName>
    </recommendedName>
</protein>
<evidence type="ECO:0000313" key="3">
    <source>
        <dbReference type="Proteomes" id="UP000245680"/>
    </source>
</evidence>
<keyword evidence="3" id="KW-1185">Reference proteome</keyword>
<dbReference type="InterPro" id="IPR049054">
    <property type="entry name" value="CN_hydtase_beta-like_N"/>
</dbReference>
<reference evidence="2 3" key="1">
    <citation type="submission" date="2018-05" db="EMBL/GenBank/DDBJ databases">
        <title>Rhodobacteraceae gen. nov., sp. nov. isolated from sea water.</title>
        <authorList>
            <person name="Ren Y."/>
        </authorList>
    </citation>
    <scope>NUCLEOTIDE SEQUENCE [LARGE SCALE GENOMIC DNA]</scope>
    <source>
        <strain evidence="2 3">TG-679</strain>
    </source>
</reference>
<dbReference type="EMBL" id="QGKU01000041">
    <property type="protein sequence ID" value="PWR02088.1"/>
    <property type="molecule type" value="Genomic_DNA"/>
</dbReference>
<feature type="domain" description="Nitrile hydratase beta subunit-like N-terminal" evidence="1">
    <location>
        <begin position="8"/>
        <end position="101"/>
    </location>
</feature>
<dbReference type="Pfam" id="PF21006">
    <property type="entry name" value="NHase_beta_N"/>
    <property type="match status" value="1"/>
</dbReference>
<dbReference type="OrthoDB" id="7856991at2"/>
<comment type="caution">
    <text evidence="2">The sequence shown here is derived from an EMBL/GenBank/DDBJ whole genome shotgun (WGS) entry which is preliminary data.</text>
</comment>
<sequence length="106" mass="12281">MTDRPAQKRYHDIGGADFGAVTRDETPMSQWQWESEAIRALMGSERHPYLTLDKLRRTYEEFGEELYERGFHQRRTASMVHLLIEQGVITRSELNAALKAQDGQAQ</sequence>
<dbReference type="Gene3D" id="1.10.472.20">
    <property type="entry name" value="Nitrile hydratase, beta subunit"/>
    <property type="match status" value="1"/>
</dbReference>